<keyword evidence="14" id="KW-0408">Iron</keyword>
<evidence type="ECO:0000256" key="5">
    <source>
        <dbReference type="ARBA" id="ARBA00022485"/>
    </source>
</evidence>
<keyword evidence="6" id="KW-0235">DNA replication</keyword>
<dbReference type="eggNOG" id="KOG1805">
    <property type="taxonomic scope" value="Eukaryota"/>
</dbReference>
<keyword evidence="15" id="KW-0411">Iron-sulfur</keyword>
<keyword evidence="5" id="KW-0004">4Fe-4S</keyword>
<dbReference type="GO" id="GO:0051539">
    <property type="term" value="F:4 iron, 4 sulfur cluster binding"/>
    <property type="evidence" value="ECO:0007669"/>
    <property type="project" value="UniProtKB-KW"/>
</dbReference>
<evidence type="ECO:0000256" key="10">
    <source>
        <dbReference type="ARBA" id="ARBA00022763"/>
    </source>
</evidence>
<evidence type="ECO:0000256" key="7">
    <source>
        <dbReference type="ARBA" id="ARBA00022722"/>
    </source>
</evidence>
<comment type="subcellular location">
    <subcellularLocation>
        <location evidence="2">Nucleus</location>
    </subcellularLocation>
</comment>
<dbReference type="CDD" id="cd18041">
    <property type="entry name" value="DEXXQc_DNA2"/>
    <property type="match status" value="1"/>
</dbReference>
<evidence type="ECO:0000256" key="9">
    <source>
        <dbReference type="ARBA" id="ARBA00022741"/>
    </source>
</evidence>
<evidence type="ECO:0000256" key="3">
    <source>
        <dbReference type="ARBA" id="ARBA00007913"/>
    </source>
</evidence>
<dbReference type="Gene3D" id="3.90.320.10">
    <property type="match status" value="1"/>
</dbReference>
<evidence type="ECO:0000256" key="13">
    <source>
        <dbReference type="ARBA" id="ARBA00022840"/>
    </source>
</evidence>
<dbReference type="STRING" id="1109443.G4TQ86"/>
<evidence type="ECO:0000256" key="12">
    <source>
        <dbReference type="ARBA" id="ARBA00022806"/>
    </source>
</evidence>
<dbReference type="GO" id="GO:0004518">
    <property type="term" value="F:nuclease activity"/>
    <property type="evidence" value="ECO:0007669"/>
    <property type="project" value="UniProtKB-KW"/>
</dbReference>
<dbReference type="GO" id="GO:0006281">
    <property type="term" value="P:DNA repair"/>
    <property type="evidence" value="ECO:0007669"/>
    <property type="project" value="UniProtKB-KW"/>
</dbReference>
<dbReference type="InterPro" id="IPR041677">
    <property type="entry name" value="DNA2/NAM7_AAA_11"/>
</dbReference>
<dbReference type="InterPro" id="IPR027417">
    <property type="entry name" value="P-loop_NTPase"/>
</dbReference>
<evidence type="ECO:0000256" key="17">
    <source>
        <dbReference type="ARBA" id="ARBA00023204"/>
    </source>
</evidence>
<dbReference type="InterPro" id="IPR026851">
    <property type="entry name" value="Dna2/JHS1_DEXXQ-box"/>
</dbReference>
<keyword evidence="8" id="KW-0479">Metal-binding</keyword>
<evidence type="ECO:0000256" key="8">
    <source>
        <dbReference type="ARBA" id="ARBA00022723"/>
    </source>
</evidence>
<evidence type="ECO:0000256" key="14">
    <source>
        <dbReference type="ARBA" id="ARBA00023004"/>
    </source>
</evidence>
<evidence type="ECO:0000256" key="20">
    <source>
        <dbReference type="ARBA" id="ARBA00047995"/>
    </source>
</evidence>
<accession>G4TQ86</accession>
<dbReference type="OMA" id="NYCEAAI"/>
<proteinExistence type="inferred from homology"/>
<dbReference type="SUPFAM" id="SSF52540">
    <property type="entry name" value="P-loop containing nucleoside triphosphate hydrolases"/>
    <property type="match status" value="1"/>
</dbReference>
<evidence type="ECO:0000256" key="15">
    <source>
        <dbReference type="ARBA" id="ARBA00023014"/>
    </source>
</evidence>
<protein>
    <recommendedName>
        <fullName evidence="4">DNA helicase</fullName>
        <ecNumber evidence="4">3.6.4.12</ecNumber>
    </recommendedName>
</protein>
<evidence type="ECO:0000259" key="22">
    <source>
        <dbReference type="Pfam" id="PF08696"/>
    </source>
</evidence>
<feature type="domain" description="DNA2/NAM7 helicase helicase" evidence="23">
    <location>
        <begin position="728"/>
        <end position="817"/>
    </location>
</feature>
<dbReference type="CDD" id="cd22318">
    <property type="entry name" value="DNA2_N-like"/>
    <property type="match status" value="1"/>
</dbReference>
<organism evidence="25 26">
    <name type="scientific">Serendipita indica (strain DSM 11827)</name>
    <name type="common">Root endophyte fungus</name>
    <name type="synonym">Piriformospora indica</name>
    <dbReference type="NCBI Taxonomy" id="1109443"/>
    <lineage>
        <taxon>Eukaryota</taxon>
        <taxon>Fungi</taxon>
        <taxon>Dikarya</taxon>
        <taxon>Basidiomycota</taxon>
        <taxon>Agaricomycotina</taxon>
        <taxon>Agaricomycetes</taxon>
        <taxon>Sebacinales</taxon>
        <taxon>Serendipitaceae</taxon>
        <taxon>Serendipita</taxon>
    </lineage>
</organism>
<keyword evidence="18" id="KW-0539">Nucleus</keyword>
<keyword evidence="12 25" id="KW-0347">Helicase</keyword>
<evidence type="ECO:0000313" key="26">
    <source>
        <dbReference type="Proteomes" id="UP000007148"/>
    </source>
</evidence>
<dbReference type="GO" id="GO:0046872">
    <property type="term" value="F:metal ion binding"/>
    <property type="evidence" value="ECO:0007669"/>
    <property type="project" value="UniProtKB-KW"/>
</dbReference>
<dbReference type="InterPro" id="IPR041679">
    <property type="entry name" value="DNA2/NAM7-like_C"/>
</dbReference>
<dbReference type="GO" id="GO:0005634">
    <property type="term" value="C:nucleus"/>
    <property type="evidence" value="ECO:0007669"/>
    <property type="project" value="UniProtKB-SubCell"/>
</dbReference>
<dbReference type="PANTHER" id="PTHR43788:SF8">
    <property type="entry name" value="DNA-BINDING PROTEIN SMUBP-2"/>
    <property type="match status" value="1"/>
</dbReference>
<keyword evidence="26" id="KW-1185">Reference proteome</keyword>
<comment type="similarity">
    <text evidence="3">Belongs to the DNA2/NAM7 helicase family.</text>
</comment>
<dbReference type="CDD" id="cd18808">
    <property type="entry name" value="SF1_C_Upf1"/>
    <property type="match status" value="1"/>
</dbReference>
<evidence type="ECO:0000256" key="11">
    <source>
        <dbReference type="ARBA" id="ARBA00022801"/>
    </source>
</evidence>
<evidence type="ECO:0000313" key="25">
    <source>
        <dbReference type="EMBL" id="CCA73479.1"/>
    </source>
</evidence>
<comment type="catalytic activity">
    <reaction evidence="20">
        <text>ATP + H2O = ADP + phosphate + H(+)</text>
        <dbReference type="Rhea" id="RHEA:13065"/>
        <dbReference type="ChEBI" id="CHEBI:15377"/>
        <dbReference type="ChEBI" id="CHEBI:15378"/>
        <dbReference type="ChEBI" id="CHEBI:30616"/>
        <dbReference type="ChEBI" id="CHEBI:43474"/>
        <dbReference type="ChEBI" id="CHEBI:456216"/>
        <dbReference type="EC" id="3.6.4.12"/>
    </reaction>
</comment>
<dbReference type="Proteomes" id="UP000007148">
    <property type="component" value="Unassembled WGS sequence"/>
</dbReference>
<dbReference type="InterPro" id="IPR047187">
    <property type="entry name" value="SF1_C_Upf1"/>
</dbReference>
<dbReference type="PANTHER" id="PTHR43788">
    <property type="entry name" value="DNA2/NAM7 HELICASE FAMILY MEMBER"/>
    <property type="match status" value="1"/>
</dbReference>
<comment type="cofactor">
    <cofactor evidence="1">
        <name>[4Fe-4S] cluster</name>
        <dbReference type="ChEBI" id="CHEBI:49883"/>
    </cofactor>
</comment>
<dbReference type="FunFam" id="3.40.50.300:FF:001170">
    <property type="entry name" value="DNA replication helicase Dna2"/>
    <property type="match status" value="1"/>
</dbReference>
<dbReference type="Gene3D" id="2.40.30.270">
    <property type="match status" value="1"/>
</dbReference>
<name>G4TQ86_SERID</name>
<evidence type="ECO:0000259" key="24">
    <source>
        <dbReference type="Pfam" id="PF13087"/>
    </source>
</evidence>
<keyword evidence="16" id="KW-0238">DNA-binding</keyword>
<evidence type="ECO:0000256" key="1">
    <source>
        <dbReference type="ARBA" id="ARBA00001966"/>
    </source>
</evidence>
<evidence type="ECO:0000256" key="19">
    <source>
        <dbReference type="ARBA" id="ARBA00023268"/>
    </source>
</evidence>
<dbReference type="HOGENOM" id="CLU_001666_2_0_1"/>
<keyword evidence="17" id="KW-0234">DNA repair</keyword>
<feature type="domain" description="DNA replication factor Dna2 N-terminal" evidence="22">
    <location>
        <begin position="127"/>
        <end position="343"/>
    </location>
</feature>
<dbReference type="GO" id="GO:0016887">
    <property type="term" value="F:ATP hydrolysis activity"/>
    <property type="evidence" value="ECO:0007669"/>
    <property type="project" value="RHEA"/>
</dbReference>
<dbReference type="InParanoid" id="G4TQ86"/>
<dbReference type="GO" id="GO:0017116">
    <property type="term" value="F:single-stranded DNA helicase activity"/>
    <property type="evidence" value="ECO:0007669"/>
    <property type="project" value="InterPro"/>
</dbReference>
<dbReference type="OrthoDB" id="6513042at2759"/>
<dbReference type="Gene3D" id="3.40.50.300">
    <property type="entry name" value="P-loop containing nucleotide triphosphate hydrolases"/>
    <property type="match status" value="3"/>
</dbReference>
<dbReference type="EMBL" id="CAFZ01000228">
    <property type="protein sequence ID" value="CCA73479.1"/>
    <property type="molecule type" value="Genomic_DNA"/>
</dbReference>
<evidence type="ECO:0000256" key="16">
    <source>
        <dbReference type="ARBA" id="ARBA00023125"/>
    </source>
</evidence>
<dbReference type="Pfam" id="PF08696">
    <property type="entry name" value="Dna2"/>
    <property type="match status" value="1"/>
</dbReference>
<keyword evidence="10" id="KW-0227">DNA damage</keyword>
<keyword evidence="7" id="KW-0540">Nuclease</keyword>
<dbReference type="Pfam" id="PF13087">
    <property type="entry name" value="AAA_12"/>
    <property type="match status" value="1"/>
</dbReference>
<comment type="caution">
    <text evidence="25">The sequence shown here is derived from an EMBL/GenBank/DDBJ whole genome shotgun (WGS) entry which is preliminary data.</text>
</comment>
<sequence>MNKAEDDFLLSLLNAMDASQPARHTQPPPTPAIASTSAPTQATQCTMNKEITQLLDGAEDWSWDDDLDEEMLTHNDTVEIKPILEGKNASERPVRHPVSPHTRCVVHSVELPTAARREKVLLVAFGEKSKDLHQVILQADWAYTDISPGDVINVIGNFVPAAQDLEYKSTITITVQQHFIVLHPDLLVTATAIANASYCQRRPHISTLLSTASKPTPVLIWGTILHEIMQACLQTGKWDDTFIHEATDRLLRANMDSLVQLDVNVDVAKAEIGKRAQGLREFSRRYIGTGVNQKPRANAILSDSHAPKGQKALLAICGLHATEEDIWSPRYGIKGKLDASLRVVLEESEHGKDANRMVMDMPFEIKTGTSKSSMEHRAQTMLYTVLMEERYGTQVPAGLLYYTQSEELIRVSAARNELRALIQSRNNMVAYMHKRTALAAKSGGEPLPFLPPTEDDERTCRRCYVVDGCMLYRKAVENVEDTTSEIAEIYRDRTGHLTPPQCAFFKDWEALISLEEQEMIKFRKELWTMGAEQREKTGRCLANMELVGPSSAHLADERAKQQQQSIQMQSGSKVYPWTYTFRRRRTPQSSSGLDPKDSASLINGHISRGDAITVSVEPDLLAYSRGYVLALEPEQITVGVERELDLAKLISRNHDVEEFGLRTKVDSGIVFRLDRDEVSAGISRIRNNLAQLFFKDGDKRRLESVVDLKPPRFKELETDKTVVNAAALNASQRLAMKKVLAAEDYAILLGMPGTGKTTTIAEIIKELVRRGKSVLLTSYTHSAVDTILMKLLDVDFDVLRLGNSDRVHPAVHKMTLAARPRPTSVGELERQLLSPQVVATTCLSIDHTLFSRRRFDVCIVDEASQITLPTCLGPLRFADKFVLVGDHFQLPPLVKSVQARKGGLDVSLFRRLSEAHPEAVVELQEQYRMNEDVMKVSNALIYENRLKCGNEEVAKRSLTIDLPRAMEQTHQHGKVTCTGTSCWIRDLVDANRHVVFVDTDSVPAKESKVGDLVQNTTEAAILQQTVKALLHGGVQESQIGVISLYRQQVKLLSHMLDDHRGVEILTADRSQGRDKDCIIISMVRSNDSNN</sequence>
<keyword evidence="9" id="KW-0547">Nucleotide-binding</keyword>
<keyword evidence="13" id="KW-0067">ATP-binding</keyword>
<feature type="domain" description="DNA2/NAM7 helicase-like C-terminal" evidence="24">
    <location>
        <begin position="904"/>
        <end position="1089"/>
    </location>
</feature>
<dbReference type="GO" id="GO:0006260">
    <property type="term" value="P:DNA replication"/>
    <property type="evidence" value="ECO:0007669"/>
    <property type="project" value="UniProtKB-KW"/>
</dbReference>
<dbReference type="InterPro" id="IPR014808">
    <property type="entry name" value="DNA_replication_fac_Dna2_N"/>
</dbReference>
<dbReference type="GO" id="GO:0005524">
    <property type="term" value="F:ATP binding"/>
    <property type="evidence" value="ECO:0007669"/>
    <property type="project" value="UniProtKB-KW"/>
</dbReference>
<dbReference type="Pfam" id="PF13086">
    <property type="entry name" value="AAA_11"/>
    <property type="match status" value="2"/>
</dbReference>
<evidence type="ECO:0000259" key="23">
    <source>
        <dbReference type="Pfam" id="PF13086"/>
    </source>
</evidence>
<evidence type="ECO:0000256" key="21">
    <source>
        <dbReference type="SAM" id="MobiDB-lite"/>
    </source>
</evidence>
<feature type="non-terminal residue" evidence="25">
    <location>
        <position position="1090"/>
    </location>
</feature>
<dbReference type="GO" id="GO:0043139">
    <property type="term" value="F:5'-3' DNA helicase activity"/>
    <property type="evidence" value="ECO:0007669"/>
    <property type="project" value="TreeGrafter"/>
</dbReference>
<dbReference type="FunCoup" id="G4TQ86">
    <property type="interactions" value="349"/>
</dbReference>
<keyword evidence="11" id="KW-0378">Hydrolase</keyword>
<dbReference type="GO" id="GO:0003677">
    <property type="term" value="F:DNA binding"/>
    <property type="evidence" value="ECO:0007669"/>
    <property type="project" value="UniProtKB-KW"/>
</dbReference>
<keyword evidence="19" id="KW-0511">Multifunctional enzyme</keyword>
<dbReference type="InterPro" id="IPR011604">
    <property type="entry name" value="PDDEXK-like_dom_sf"/>
</dbReference>
<evidence type="ECO:0000256" key="6">
    <source>
        <dbReference type="ARBA" id="ARBA00022705"/>
    </source>
</evidence>
<dbReference type="EC" id="3.6.4.12" evidence="4"/>
<reference evidence="25 26" key="1">
    <citation type="journal article" date="2011" name="PLoS Pathog.">
        <title>Endophytic Life Strategies Decoded by Genome and Transcriptome Analyses of the Mutualistic Root Symbiont Piriformospora indica.</title>
        <authorList>
            <person name="Zuccaro A."/>
            <person name="Lahrmann U."/>
            <person name="Guldener U."/>
            <person name="Langen G."/>
            <person name="Pfiffi S."/>
            <person name="Biedenkopf D."/>
            <person name="Wong P."/>
            <person name="Samans B."/>
            <person name="Grimm C."/>
            <person name="Basiewicz M."/>
            <person name="Murat C."/>
            <person name="Martin F."/>
            <person name="Kogel K.H."/>
        </authorList>
    </citation>
    <scope>NUCLEOTIDE SEQUENCE [LARGE SCALE GENOMIC DNA]</scope>
    <source>
        <strain evidence="25 26">DSM 11827</strain>
    </source>
</reference>
<feature type="domain" description="DNA2/NAM7 helicase helicase" evidence="23">
    <location>
        <begin position="832"/>
        <end position="896"/>
    </location>
</feature>
<dbReference type="InterPro" id="IPR050534">
    <property type="entry name" value="Coronavir_polyprotein_1ab"/>
</dbReference>
<evidence type="ECO:0000256" key="2">
    <source>
        <dbReference type="ARBA" id="ARBA00004123"/>
    </source>
</evidence>
<feature type="region of interest" description="Disordered" evidence="21">
    <location>
        <begin position="19"/>
        <end position="40"/>
    </location>
</feature>
<gene>
    <name evidence="25" type="ORF">PIIN_07433</name>
</gene>
<dbReference type="AlphaFoldDB" id="G4TQ86"/>
<evidence type="ECO:0000256" key="18">
    <source>
        <dbReference type="ARBA" id="ARBA00023242"/>
    </source>
</evidence>
<evidence type="ECO:0000256" key="4">
    <source>
        <dbReference type="ARBA" id="ARBA00012551"/>
    </source>
</evidence>